<proteinExistence type="predicted"/>
<dbReference type="Pfam" id="PF03739">
    <property type="entry name" value="LptF_LptG"/>
    <property type="match status" value="1"/>
</dbReference>
<keyword evidence="2" id="KW-1003">Cell membrane</keyword>
<feature type="transmembrane region" description="Helical" evidence="6">
    <location>
        <begin position="14"/>
        <end position="35"/>
    </location>
</feature>
<dbReference type="InterPro" id="IPR030923">
    <property type="entry name" value="LptG"/>
</dbReference>
<dbReference type="EMBL" id="QRDW01000001">
    <property type="protein sequence ID" value="RED53516.1"/>
    <property type="molecule type" value="Genomic_DNA"/>
</dbReference>
<dbReference type="PANTHER" id="PTHR33529:SF2">
    <property type="entry name" value="LIPOPOLYSACCHARIDE EXPORT SYSTEM PERMEASE PROTEIN LPTG"/>
    <property type="match status" value="1"/>
</dbReference>
<organism evidence="7 8">
    <name type="scientific">Aestuariispira insulae</name>
    <dbReference type="NCBI Taxonomy" id="1461337"/>
    <lineage>
        <taxon>Bacteria</taxon>
        <taxon>Pseudomonadati</taxon>
        <taxon>Pseudomonadota</taxon>
        <taxon>Alphaproteobacteria</taxon>
        <taxon>Rhodospirillales</taxon>
        <taxon>Kiloniellaceae</taxon>
        <taxon>Aestuariispira</taxon>
    </lineage>
</organism>
<dbReference type="GO" id="GO:0015920">
    <property type="term" value="P:lipopolysaccharide transport"/>
    <property type="evidence" value="ECO:0007669"/>
    <property type="project" value="TreeGrafter"/>
</dbReference>
<dbReference type="InterPro" id="IPR005495">
    <property type="entry name" value="LptG/LptF_permease"/>
</dbReference>
<evidence type="ECO:0000256" key="3">
    <source>
        <dbReference type="ARBA" id="ARBA00022692"/>
    </source>
</evidence>
<sequence length="363" mass="40461">MTLGVLFSYLSRSFLFWLLSVFLSLAGLFEIFDLVELLRRSSGKEGLTFAIVLQMNLLKLPHLIQDIFPFIMLFGALICFWRLAKSNELVVIRAAGISAWQILFPTLVIAFLVGILQITTYSSLAASLRSKYEALEAKYLASQRNELAISKTGLWLRQSHQDGQAVIHSNRLSANGRNMEQVVVYLFDTSGKFHARIDAEEAALRSNYWELINAVHSDLQGKTERFDRYALPTNLTMEKIQESFSSPDTLSFWELPEFIKALDEAGFDSSAHRLRFHSMLSTPILFCAMVLIAAIFSFGASRRASTSYMILGGITSGFLLYLLTNVVHALGLTTNIPVALAAWMPAGVSVMLGVTALLHMEDG</sequence>
<keyword evidence="3 6" id="KW-0812">Transmembrane</keyword>
<feature type="transmembrane region" description="Helical" evidence="6">
    <location>
        <begin position="90"/>
        <end position="116"/>
    </location>
</feature>
<keyword evidence="4 6" id="KW-1133">Transmembrane helix</keyword>
<keyword evidence="5 6" id="KW-0472">Membrane</keyword>
<evidence type="ECO:0000313" key="8">
    <source>
        <dbReference type="Proteomes" id="UP000256845"/>
    </source>
</evidence>
<gene>
    <name evidence="7" type="ORF">DFP90_101307</name>
</gene>
<feature type="transmembrane region" description="Helical" evidence="6">
    <location>
        <begin position="63"/>
        <end position="84"/>
    </location>
</feature>
<evidence type="ECO:0000256" key="4">
    <source>
        <dbReference type="ARBA" id="ARBA00022989"/>
    </source>
</evidence>
<dbReference type="Proteomes" id="UP000256845">
    <property type="component" value="Unassembled WGS sequence"/>
</dbReference>
<reference evidence="7 8" key="1">
    <citation type="submission" date="2018-07" db="EMBL/GenBank/DDBJ databases">
        <title>Genomic Encyclopedia of Type Strains, Phase III (KMG-III): the genomes of soil and plant-associated and newly described type strains.</title>
        <authorList>
            <person name="Whitman W."/>
        </authorList>
    </citation>
    <scope>NUCLEOTIDE SEQUENCE [LARGE SCALE GENOMIC DNA]</scope>
    <source>
        <strain evidence="7 8">CECT 8488</strain>
    </source>
</reference>
<evidence type="ECO:0000313" key="7">
    <source>
        <dbReference type="EMBL" id="RED53516.1"/>
    </source>
</evidence>
<dbReference type="NCBIfam" id="TIGR04408">
    <property type="entry name" value="LptG_lptG"/>
    <property type="match status" value="1"/>
</dbReference>
<dbReference type="PANTHER" id="PTHR33529">
    <property type="entry name" value="SLR0882 PROTEIN-RELATED"/>
    <property type="match status" value="1"/>
</dbReference>
<dbReference type="RefSeq" id="WP_115934646.1">
    <property type="nucleotide sequence ID" value="NZ_QRDW01000001.1"/>
</dbReference>
<evidence type="ECO:0000256" key="2">
    <source>
        <dbReference type="ARBA" id="ARBA00022475"/>
    </source>
</evidence>
<evidence type="ECO:0000256" key="6">
    <source>
        <dbReference type="SAM" id="Phobius"/>
    </source>
</evidence>
<dbReference type="AlphaFoldDB" id="A0A3D9HX91"/>
<evidence type="ECO:0000256" key="1">
    <source>
        <dbReference type="ARBA" id="ARBA00004651"/>
    </source>
</evidence>
<dbReference type="GO" id="GO:0043190">
    <property type="term" value="C:ATP-binding cassette (ABC) transporter complex"/>
    <property type="evidence" value="ECO:0007669"/>
    <property type="project" value="InterPro"/>
</dbReference>
<name>A0A3D9HX91_9PROT</name>
<comment type="caution">
    <text evidence="7">The sequence shown here is derived from an EMBL/GenBank/DDBJ whole genome shotgun (WGS) entry which is preliminary data.</text>
</comment>
<protein>
    <submittedName>
        <fullName evidence="7">Lipopolysaccharide export system permease protein</fullName>
    </submittedName>
</protein>
<accession>A0A3D9HX91</accession>
<dbReference type="GO" id="GO:0055085">
    <property type="term" value="P:transmembrane transport"/>
    <property type="evidence" value="ECO:0007669"/>
    <property type="project" value="InterPro"/>
</dbReference>
<evidence type="ECO:0000256" key="5">
    <source>
        <dbReference type="ARBA" id="ARBA00023136"/>
    </source>
</evidence>
<comment type="subcellular location">
    <subcellularLocation>
        <location evidence="1">Cell membrane</location>
        <topology evidence="1">Multi-pass membrane protein</topology>
    </subcellularLocation>
</comment>
<feature type="transmembrane region" description="Helical" evidence="6">
    <location>
        <begin position="336"/>
        <end position="358"/>
    </location>
</feature>
<feature type="transmembrane region" description="Helical" evidence="6">
    <location>
        <begin position="306"/>
        <end position="324"/>
    </location>
</feature>
<keyword evidence="8" id="KW-1185">Reference proteome</keyword>
<feature type="transmembrane region" description="Helical" evidence="6">
    <location>
        <begin position="280"/>
        <end position="300"/>
    </location>
</feature>
<dbReference type="OrthoDB" id="9798468at2"/>